<proteinExistence type="predicted"/>
<gene>
    <name evidence="1" type="ORF">Tci_884809</name>
</gene>
<reference evidence="1" key="1">
    <citation type="journal article" date="2019" name="Sci. Rep.">
        <title>Draft genome of Tanacetum cinerariifolium, the natural source of mosquito coil.</title>
        <authorList>
            <person name="Yamashiro T."/>
            <person name="Shiraishi A."/>
            <person name="Satake H."/>
            <person name="Nakayama K."/>
        </authorList>
    </citation>
    <scope>NUCLEOTIDE SEQUENCE</scope>
</reference>
<dbReference type="EMBL" id="BKCJ011268411">
    <property type="protein sequence ID" value="GFD12840.1"/>
    <property type="molecule type" value="Genomic_DNA"/>
</dbReference>
<evidence type="ECO:0000313" key="1">
    <source>
        <dbReference type="EMBL" id="GFD12840.1"/>
    </source>
</evidence>
<name>A0A699TSS0_TANCI</name>
<accession>A0A699TSS0</accession>
<sequence>MVVLHVGWWRGDGVNGDDEWRLFRVLADLWCSLVGCGDEVGEMAIGVAAAATAVDG</sequence>
<dbReference type="AlphaFoldDB" id="A0A699TSS0"/>
<organism evidence="1">
    <name type="scientific">Tanacetum cinerariifolium</name>
    <name type="common">Dalmatian daisy</name>
    <name type="synonym">Chrysanthemum cinerariifolium</name>
    <dbReference type="NCBI Taxonomy" id="118510"/>
    <lineage>
        <taxon>Eukaryota</taxon>
        <taxon>Viridiplantae</taxon>
        <taxon>Streptophyta</taxon>
        <taxon>Embryophyta</taxon>
        <taxon>Tracheophyta</taxon>
        <taxon>Spermatophyta</taxon>
        <taxon>Magnoliopsida</taxon>
        <taxon>eudicotyledons</taxon>
        <taxon>Gunneridae</taxon>
        <taxon>Pentapetalae</taxon>
        <taxon>asterids</taxon>
        <taxon>campanulids</taxon>
        <taxon>Asterales</taxon>
        <taxon>Asteraceae</taxon>
        <taxon>Asteroideae</taxon>
        <taxon>Anthemideae</taxon>
        <taxon>Anthemidinae</taxon>
        <taxon>Tanacetum</taxon>
    </lineage>
</organism>
<protein>
    <submittedName>
        <fullName evidence="1">Uncharacterized protein</fullName>
    </submittedName>
</protein>
<comment type="caution">
    <text evidence="1">The sequence shown here is derived from an EMBL/GenBank/DDBJ whole genome shotgun (WGS) entry which is preliminary data.</text>
</comment>
<feature type="non-terminal residue" evidence="1">
    <location>
        <position position="1"/>
    </location>
</feature>